<gene>
    <name evidence="10" type="ORF">ABW99_07355</name>
</gene>
<feature type="transmembrane region" description="Helical" evidence="8">
    <location>
        <begin position="103"/>
        <end position="127"/>
    </location>
</feature>
<dbReference type="PANTHER" id="PTHR43357">
    <property type="entry name" value="INNER MEMBRANE ABC TRANSPORTER PERMEASE PROTEIN YDCV"/>
    <property type="match status" value="1"/>
</dbReference>
<evidence type="ECO:0000256" key="1">
    <source>
        <dbReference type="ARBA" id="ARBA00004429"/>
    </source>
</evidence>
<dbReference type="SUPFAM" id="SSF161098">
    <property type="entry name" value="MetI-like"/>
    <property type="match status" value="1"/>
</dbReference>
<keyword evidence="2 8" id="KW-0813">Transport</keyword>
<keyword evidence="6 8" id="KW-1133">Transmembrane helix</keyword>
<feature type="transmembrane region" description="Helical" evidence="8">
    <location>
        <begin position="205"/>
        <end position="223"/>
    </location>
</feature>
<evidence type="ECO:0000256" key="5">
    <source>
        <dbReference type="ARBA" id="ARBA00022692"/>
    </source>
</evidence>
<dbReference type="PATRIC" id="fig|445709.3.peg.1571"/>
<keyword evidence="11" id="KW-1185">Reference proteome</keyword>
<evidence type="ECO:0000256" key="3">
    <source>
        <dbReference type="ARBA" id="ARBA00022475"/>
    </source>
</evidence>
<dbReference type="CDD" id="cd06261">
    <property type="entry name" value="TM_PBP2"/>
    <property type="match status" value="1"/>
</dbReference>
<feature type="transmembrane region" description="Helical" evidence="8">
    <location>
        <begin position="12"/>
        <end position="34"/>
    </location>
</feature>
<name>A0A0G3EM64_9BURK</name>
<dbReference type="PROSITE" id="PS50928">
    <property type="entry name" value="ABC_TM1"/>
    <property type="match status" value="1"/>
</dbReference>
<dbReference type="Proteomes" id="UP000036700">
    <property type="component" value="Chromosome"/>
</dbReference>
<evidence type="ECO:0000259" key="9">
    <source>
        <dbReference type="PROSITE" id="PS50928"/>
    </source>
</evidence>
<dbReference type="RefSeq" id="WP_047213875.1">
    <property type="nucleotide sequence ID" value="NZ_CP011568.3"/>
</dbReference>
<dbReference type="Gene3D" id="1.10.3720.10">
    <property type="entry name" value="MetI-like"/>
    <property type="match status" value="1"/>
</dbReference>
<organism evidence="10 11">
    <name type="scientific">Pandoraea thiooxydans</name>
    <dbReference type="NCBI Taxonomy" id="445709"/>
    <lineage>
        <taxon>Bacteria</taxon>
        <taxon>Pseudomonadati</taxon>
        <taxon>Pseudomonadota</taxon>
        <taxon>Betaproteobacteria</taxon>
        <taxon>Burkholderiales</taxon>
        <taxon>Burkholderiaceae</taxon>
        <taxon>Pandoraea</taxon>
    </lineage>
</organism>
<dbReference type="GO" id="GO:0005886">
    <property type="term" value="C:plasma membrane"/>
    <property type="evidence" value="ECO:0007669"/>
    <property type="project" value="UniProtKB-SubCell"/>
</dbReference>
<evidence type="ECO:0000313" key="11">
    <source>
        <dbReference type="Proteomes" id="UP000036700"/>
    </source>
</evidence>
<dbReference type="STRING" id="445709.ABW99_07355"/>
<dbReference type="InterPro" id="IPR000515">
    <property type="entry name" value="MetI-like"/>
</dbReference>
<keyword evidence="4" id="KW-0997">Cell inner membrane</keyword>
<keyword evidence="3" id="KW-1003">Cell membrane</keyword>
<keyword evidence="7 8" id="KW-0472">Membrane</keyword>
<evidence type="ECO:0000256" key="6">
    <source>
        <dbReference type="ARBA" id="ARBA00022989"/>
    </source>
</evidence>
<dbReference type="InterPro" id="IPR035906">
    <property type="entry name" value="MetI-like_sf"/>
</dbReference>
<evidence type="ECO:0000256" key="7">
    <source>
        <dbReference type="ARBA" id="ARBA00023136"/>
    </source>
</evidence>
<evidence type="ECO:0000256" key="8">
    <source>
        <dbReference type="RuleBase" id="RU363032"/>
    </source>
</evidence>
<evidence type="ECO:0000313" key="10">
    <source>
        <dbReference type="EMBL" id="AKJ68055.1"/>
    </source>
</evidence>
<protein>
    <submittedName>
        <fullName evidence="10">ABC transporter permease</fullName>
    </submittedName>
</protein>
<feature type="transmembrane region" description="Helical" evidence="8">
    <location>
        <begin position="235"/>
        <end position="253"/>
    </location>
</feature>
<comment type="subcellular location">
    <subcellularLocation>
        <location evidence="1">Cell inner membrane</location>
        <topology evidence="1">Multi-pass membrane protein</topology>
    </subcellularLocation>
    <subcellularLocation>
        <location evidence="8">Cell membrane</location>
        <topology evidence="8">Multi-pass membrane protein</topology>
    </subcellularLocation>
</comment>
<sequence>MKHHDRNGAGALLFHGLFLAFILAPLVVVCLSAFTPDDFLTIPTRHFSLRWFIALWHSDDFNSAFKTSLWLGVLAATISSALALPTALGLVRYRFAGRDAINAFVLSPLMIPPVVLGIAFLRFFTLVNISGSFASLVACHVLLIFPYALRLIMAALTGMAGDAEQAARSLGAGRWTTFRRVTLPMILPGLVGGWVLAFISSFDELTATIFVAAPATITLPVRIYMNMSETVDPTVAAVSTVLIALVLVVMVFLDRIYGLNKVLVGSH</sequence>
<dbReference type="GO" id="GO:0055085">
    <property type="term" value="P:transmembrane transport"/>
    <property type="evidence" value="ECO:0007669"/>
    <property type="project" value="InterPro"/>
</dbReference>
<reference evidence="11" key="1">
    <citation type="submission" date="2015-06" db="EMBL/GenBank/DDBJ databases">
        <authorList>
            <person name="Lim Y.L."/>
            <person name="Ee R."/>
            <person name="Yong D."/>
            <person name="How K.Y."/>
            <person name="Yin W.F."/>
            <person name="Chan K.G."/>
        </authorList>
    </citation>
    <scope>NUCLEOTIDE SEQUENCE [LARGE SCALE GENOMIC DNA]</scope>
    <source>
        <strain evidence="11">DSM 25325</strain>
    </source>
</reference>
<dbReference type="KEGG" id="ptx:ABW99_07355"/>
<dbReference type="OrthoDB" id="9178195at2"/>
<evidence type="ECO:0000256" key="4">
    <source>
        <dbReference type="ARBA" id="ARBA00022519"/>
    </source>
</evidence>
<dbReference type="Pfam" id="PF00528">
    <property type="entry name" value="BPD_transp_1"/>
    <property type="match status" value="1"/>
</dbReference>
<keyword evidence="5 8" id="KW-0812">Transmembrane</keyword>
<accession>A0A0G3EM64</accession>
<dbReference type="PANTHER" id="PTHR43357:SF4">
    <property type="entry name" value="INNER MEMBRANE ABC TRANSPORTER PERMEASE PROTEIN YDCV"/>
    <property type="match status" value="1"/>
</dbReference>
<dbReference type="AlphaFoldDB" id="A0A0G3EM64"/>
<feature type="transmembrane region" description="Helical" evidence="8">
    <location>
        <begin position="69"/>
        <end position="91"/>
    </location>
</feature>
<comment type="similarity">
    <text evidence="8">Belongs to the binding-protein-dependent transport system permease family.</text>
</comment>
<feature type="transmembrane region" description="Helical" evidence="8">
    <location>
        <begin position="181"/>
        <end position="199"/>
    </location>
</feature>
<proteinExistence type="inferred from homology"/>
<evidence type="ECO:0000256" key="2">
    <source>
        <dbReference type="ARBA" id="ARBA00022448"/>
    </source>
</evidence>
<feature type="transmembrane region" description="Helical" evidence="8">
    <location>
        <begin position="133"/>
        <end position="160"/>
    </location>
</feature>
<dbReference type="EMBL" id="CP011568">
    <property type="protein sequence ID" value="AKJ68055.1"/>
    <property type="molecule type" value="Genomic_DNA"/>
</dbReference>
<feature type="domain" description="ABC transmembrane type-1" evidence="9">
    <location>
        <begin position="65"/>
        <end position="253"/>
    </location>
</feature>